<dbReference type="AlphaFoldDB" id="A0A177WDP8"/>
<evidence type="ECO:0000256" key="4">
    <source>
        <dbReference type="ARBA" id="ARBA00022884"/>
    </source>
</evidence>
<feature type="region of interest" description="Disordered" evidence="7">
    <location>
        <begin position="134"/>
        <end position="165"/>
    </location>
</feature>
<proteinExistence type="inferred from homology"/>
<accession>A0A177WDP8</accession>
<reference evidence="8 9" key="2">
    <citation type="submission" date="2016-05" db="EMBL/GenBank/DDBJ databases">
        <title>Lineage-specific infection strategies underlie the spectrum of fungal disease in amphibians.</title>
        <authorList>
            <person name="Cuomo C.A."/>
            <person name="Farrer R.A."/>
            <person name="James T."/>
            <person name="Longcore J."/>
            <person name="Birren B."/>
        </authorList>
    </citation>
    <scope>NUCLEOTIDE SEQUENCE [LARGE SCALE GENOMIC DNA]</scope>
    <source>
        <strain evidence="8 9">JEL423</strain>
    </source>
</reference>
<dbReference type="GO" id="GO:0000460">
    <property type="term" value="P:maturation of 5.8S rRNA"/>
    <property type="evidence" value="ECO:0007669"/>
    <property type="project" value="TreeGrafter"/>
</dbReference>
<dbReference type="GO" id="GO:0003723">
    <property type="term" value="F:RNA binding"/>
    <property type="evidence" value="ECO:0007669"/>
    <property type="project" value="UniProtKB-UniRule"/>
</dbReference>
<evidence type="ECO:0000313" key="9">
    <source>
        <dbReference type="Proteomes" id="UP000077115"/>
    </source>
</evidence>
<evidence type="ECO:0000256" key="5">
    <source>
        <dbReference type="ARBA" id="ARBA00023242"/>
    </source>
</evidence>
<evidence type="ECO:0000256" key="6">
    <source>
        <dbReference type="RuleBase" id="RU368003"/>
    </source>
</evidence>
<dbReference type="InterPro" id="IPR011082">
    <property type="entry name" value="Exosome-assoc_fac/DNA_repair"/>
</dbReference>
<dbReference type="VEuPathDB" id="FungiDB:BDEG_21784"/>
<protein>
    <recommendedName>
        <fullName evidence="6">Exosome complex protein</fullName>
    </recommendedName>
</protein>
<dbReference type="EMBL" id="DS022301">
    <property type="protein sequence ID" value="OAJ37794.1"/>
    <property type="molecule type" value="Genomic_DNA"/>
</dbReference>
<comment type="subcellular location">
    <subcellularLocation>
        <location evidence="1 6">Nucleus</location>
    </subcellularLocation>
</comment>
<feature type="compositionally biased region" description="Basic and acidic residues" evidence="7">
    <location>
        <begin position="156"/>
        <end position="165"/>
    </location>
</feature>
<keyword evidence="5 6" id="KW-0539">Nucleus</keyword>
<dbReference type="eggNOG" id="KOG4835">
    <property type="taxonomic scope" value="Eukaryota"/>
</dbReference>
<organism evidence="8 9">
    <name type="scientific">Batrachochytrium dendrobatidis (strain JEL423)</name>
    <dbReference type="NCBI Taxonomy" id="403673"/>
    <lineage>
        <taxon>Eukaryota</taxon>
        <taxon>Fungi</taxon>
        <taxon>Fungi incertae sedis</taxon>
        <taxon>Chytridiomycota</taxon>
        <taxon>Chytridiomycota incertae sedis</taxon>
        <taxon>Chytridiomycetes</taxon>
        <taxon>Rhizophydiales</taxon>
        <taxon>Rhizophydiales incertae sedis</taxon>
        <taxon>Batrachochytrium</taxon>
    </lineage>
</organism>
<evidence type="ECO:0000313" key="8">
    <source>
        <dbReference type="EMBL" id="OAJ37794.1"/>
    </source>
</evidence>
<dbReference type="GO" id="GO:0003677">
    <property type="term" value="F:DNA binding"/>
    <property type="evidence" value="ECO:0007669"/>
    <property type="project" value="TreeGrafter"/>
</dbReference>
<dbReference type="OrthoDB" id="10261072at2759"/>
<dbReference type="InterPro" id="IPR007146">
    <property type="entry name" value="Sas10/Utp3/C1D"/>
</dbReference>
<dbReference type="GO" id="GO:0000178">
    <property type="term" value="C:exosome (RNase complex)"/>
    <property type="evidence" value="ECO:0007669"/>
    <property type="project" value="TreeGrafter"/>
</dbReference>
<feature type="compositionally biased region" description="Polar residues" evidence="7">
    <location>
        <begin position="134"/>
        <end position="152"/>
    </location>
</feature>
<keyword evidence="4 6" id="KW-0694">RNA-binding</keyword>
<keyword evidence="3 6" id="KW-0698">rRNA processing</keyword>
<evidence type="ECO:0000256" key="2">
    <source>
        <dbReference type="ARBA" id="ARBA00009154"/>
    </source>
</evidence>
<dbReference type="Pfam" id="PF04000">
    <property type="entry name" value="Sas10_Utp3"/>
    <property type="match status" value="1"/>
</dbReference>
<dbReference type="PANTHER" id="PTHR15341">
    <property type="entry name" value="SUN-COR STEROID HORMONE RECEPTOR CO-REPRESSOR"/>
    <property type="match status" value="1"/>
</dbReference>
<evidence type="ECO:0000256" key="7">
    <source>
        <dbReference type="SAM" id="MobiDB-lite"/>
    </source>
</evidence>
<dbReference type="GO" id="GO:0010468">
    <property type="term" value="P:regulation of gene expression"/>
    <property type="evidence" value="ECO:0007669"/>
    <property type="project" value="TreeGrafter"/>
</dbReference>
<sequence length="165" mass="18069">MATEKAEQLLDQMVATQKALSAILDTSLESTLGNLEAVEKARLLTTLSYTINTLSFVYLKLQGVNAKTHPVKKELDRTRIYFEKIEKMAGATRNPASIDRDAAKRFLQHSLAQNPEVKDGIAKARKANALVDLHTSSQADDTQDISTVTDATDASVKGHENKGNE</sequence>
<evidence type="ECO:0000256" key="3">
    <source>
        <dbReference type="ARBA" id="ARBA00022552"/>
    </source>
</evidence>
<comment type="function">
    <text evidence="6">Required for exosome-dependent processing of pre-rRNA and small nucleolar RNA (snRNA) precursors. Involved in processing of 35S pre-rRNA at the A0, A1 and A2 sites.</text>
</comment>
<dbReference type="Proteomes" id="UP000077115">
    <property type="component" value="Unassembled WGS sequence"/>
</dbReference>
<dbReference type="GO" id="GO:0005730">
    <property type="term" value="C:nucleolus"/>
    <property type="evidence" value="ECO:0007669"/>
    <property type="project" value="TreeGrafter"/>
</dbReference>
<reference evidence="8 9" key="1">
    <citation type="submission" date="2006-10" db="EMBL/GenBank/DDBJ databases">
        <title>The Genome Sequence of Batrachochytrium dendrobatidis JEL423.</title>
        <authorList>
            <consortium name="The Broad Institute Genome Sequencing Platform"/>
            <person name="Birren B."/>
            <person name="Lander E."/>
            <person name="Galagan J."/>
            <person name="Cuomo C."/>
            <person name="Devon K."/>
            <person name="Jaffe D."/>
            <person name="Butler J."/>
            <person name="Alvarez P."/>
            <person name="Gnerre S."/>
            <person name="Grabherr M."/>
            <person name="Kleber M."/>
            <person name="Mauceli E."/>
            <person name="Brockman W."/>
            <person name="Young S."/>
            <person name="LaButti K."/>
            <person name="Sykes S."/>
            <person name="DeCaprio D."/>
            <person name="Crawford M."/>
            <person name="Koehrsen M."/>
            <person name="Engels R."/>
            <person name="Montgomery P."/>
            <person name="Pearson M."/>
            <person name="Howarth C."/>
            <person name="Larson L."/>
            <person name="White J."/>
            <person name="O'Leary S."/>
            <person name="Kodira C."/>
            <person name="Zeng Q."/>
            <person name="Yandava C."/>
            <person name="Alvarado L."/>
            <person name="Longcore J."/>
            <person name="James T."/>
        </authorList>
    </citation>
    <scope>NUCLEOTIDE SEQUENCE [LARGE SCALE GENOMIC DNA]</scope>
    <source>
        <strain evidence="8 9">JEL423</strain>
    </source>
</reference>
<name>A0A177WDP8_BATDL</name>
<dbReference type="PANTHER" id="PTHR15341:SF3">
    <property type="entry name" value="NUCLEAR NUCLEIC ACID-BINDING PROTEIN C1D"/>
    <property type="match status" value="1"/>
</dbReference>
<comment type="similarity">
    <text evidence="2 6">Belongs to the C1D family.</text>
</comment>
<dbReference type="STRING" id="403673.A0A177WDP8"/>
<evidence type="ECO:0000256" key="1">
    <source>
        <dbReference type="ARBA" id="ARBA00004123"/>
    </source>
</evidence>
<gene>
    <name evidence="8" type="ORF">BDEG_21784</name>
</gene>